<dbReference type="eggNOG" id="COG3182">
    <property type="taxonomic scope" value="Bacteria"/>
</dbReference>
<dbReference type="EMBL" id="AP013068">
    <property type="protein sequence ID" value="BAN49139.1"/>
    <property type="molecule type" value="Genomic_DNA"/>
</dbReference>
<organism evidence="2 3">
    <name type="scientific">Metapseudomonas resinovorans NBRC 106553</name>
    <dbReference type="NCBI Taxonomy" id="1245471"/>
    <lineage>
        <taxon>Bacteria</taxon>
        <taxon>Pseudomonadati</taxon>
        <taxon>Pseudomonadota</taxon>
        <taxon>Gammaproteobacteria</taxon>
        <taxon>Pseudomonadales</taxon>
        <taxon>Pseudomonadaceae</taxon>
        <taxon>Metapseudomonas</taxon>
    </lineage>
</organism>
<dbReference type="KEGG" id="pre:PCA10_34070"/>
<dbReference type="PATRIC" id="fig|1245471.3.peg.3446"/>
<evidence type="ECO:0000256" key="1">
    <source>
        <dbReference type="SAM" id="Phobius"/>
    </source>
</evidence>
<dbReference type="OrthoDB" id="9760788at2"/>
<keyword evidence="1" id="KW-0812">Transmembrane</keyword>
<evidence type="ECO:0008006" key="4">
    <source>
        <dbReference type="Google" id="ProtNLM"/>
    </source>
</evidence>
<dbReference type="AlphaFoldDB" id="S6BIW2"/>
<accession>S6BIW2</accession>
<keyword evidence="3" id="KW-1185">Reference proteome</keyword>
<feature type="transmembrane region" description="Helical" evidence="1">
    <location>
        <begin position="253"/>
        <end position="277"/>
    </location>
</feature>
<name>S6BIW2_METRE</name>
<dbReference type="STRING" id="1245471.PCA10_34070"/>
<keyword evidence="1" id="KW-1133">Transmembrane helix</keyword>
<reference evidence="2 3" key="1">
    <citation type="journal article" date="2013" name="Genome Announc.">
        <title>Complete Genome Sequence of the Carbazole Degrader Pseudomonas resinovorans Strain CA10 (NBRC 106553).</title>
        <authorList>
            <person name="Shintani M."/>
            <person name="Hosoyama A."/>
            <person name="Ohji S."/>
            <person name="Tsuchikane K."/>
            <person name="Takarada H."/>
            <person name="Yamazoe A."/>
            <person name="Fujita N."/>
            <person name="Nojiri H."/>
        </authorList>
    </citation>
    <scope>NUCLEOTIDE SEQUENCE [LARGE SCALE GENOMIC DNA]</scope>
    <source>
        <strain evidence="2 3">NBRC 106553</strain>
    </source>
</reference>
<sequence length="474" mass="52010">MTAALGRLATQRPTLRQRVLRLMPWHRRLALLACVGVFCWAATGMLHPLMSALQPRPAQMMPPQAPLLLDGLKAPGPLLAVAGIAEVEGLRLLVLDGQPYYQARLPGAAEPRYWDARSGVPVDLVARHATRLAAHYLGSAEGLAYGGSLSSFNGEYAFINRLLPAARVDTSRDDGLRVYLDLQQDRLGTLVDERKAWFSVLFQQLHTFAWLKSAGWLRPLVMLLILASVVATVVLGVGLFFARPRARTRLRRVHGWVGLGIALASLSFASSGAWHLLHKVGAEPWPQAYSPRIPVGILDAAPAANWLQPGEVAVRLGLVSLDGHAAWRLQSLFEVRYLALDGQPLGDDAARRYANQRLAHHAGQLGLGEPLGVELQTRFDHEYGFVFKRLPVLKATYADAHHTSLYVDPLDGALASRVRDADRAEGWAFAYLHKWDYLGALGKPVKDATLTALAAIHVLLALMGLWLFARGRRA</sequence>
<protein>
    <recommendedName>
        <fullName evidence="4">PepSY domain-containing protein</fullName>
    </recommendedName>
</protein>
<evidence type="ECO:0000313" key="2">
    <source>
        <dbReference type="EMBL" id="BAN49139.1"/>
    </source>
</evidence>
<gene>
    <name evidence="2" type="ORF">PCA10_34070</name>
</gene>
<proteinExistence type="predicted"/>
<evidence type="ECO:0000313" key="3">
    <source>
        <dbReference type="Proteomes" id="UP000015503"/>
    </source>
</evidence>
<feature type="transmembrane region" description="Helical" evidence="1">
    <location>
        <begin position="220"/>
        <end position="241"/>
    </location>
</feature>
<dbReference type="RefSeq" id="WP_016493284.1">
    <property type="nucleotide sequence ID" value="NC_021499.1"/>
</dbReference>
<dbReference type="Proteomes" id="UP000015503">
    <property type="component" value="Chromosome"/>
</dbReference>
<feature type="transmembrane region" description="Helical" evidence="1">
    <location>
        <begin position="448"/>
        <end position="469"/>
    </location>
</feature>
<keyword evidence="1" id="KW-0472">Membrane</keyword>
<dbReference type="HOGENOM" id="CLU_043919_0_0_6"/>